<dbReference type="PANTHER" id="PTHR13244">
    <property type="entry name" value="ZINC FINGER MYND DOMAIN CONTAINING PROTEIN 10"/>
    <property type="match status" value="1"/>
</dbReference>
<dbReference type="GO" id="GO:0044458">
    <property type="term" value="P:motile cilium assembly"/>
    <property type="evidence" value="ECO:0007669"/>
    <property type="project" value="TreeGrafter"/>
</dbReference>
<dbReference type="AlphaFoldDB" id="A0A7R8CD36"/>
<dbReference type="PANTHER" id="PTHR13244:SF7">
    <property type="entry name" value="ZINC FINGER MYND DOMAIN-CONTAINING PROTEIN 10"/>
    <property type="match status" value="1"/>
</dbReference>
<proteinExistence type="predicted"/>
<organism evidence="1 2">
    <name type="scientific">Lepeophtheirus salmonis</name>
    <name type="common">Salmon louse</name>
    <name type="synonym">Caligus salmonis</name>
    <dbReference type="NCBI Taxonomy" id="72036"/>
    <lineage>
        <taxon>Eukaryota</taxon>
        <taxon>Metazoa</taxon>
        <taxon>Ecdysozoa</taxon>
        <taxon>Arthropoda</taxon>
        <taxon>Crustacea</taxon>
        <taxon>Multicrustacea</taxon>
        <taxon>Hexanauplia</taxon>
        <taxon>Copepoda</taxon>
        <taxon>Siphonostomatoida</taxon>
        <taxon>Caligidae</taxon>
        <taxon>Lepeophtheirus</taxon>
    </lineage>
</organism>
<sequence>MKGPRLDALKVKDMYFMWMKTLLNYVYVHSKERNSPRLKGIFESSTEIEIAINGYNGTQDLESIGSAFWLKSVAKTLESLNVQAAIEANAGIEEFVQLWKERVLPIILKESDLKTSFSIYMILFFEANVSNLLETVFLFDGASATSLDDSVIDLTDYIMRQLTKVCSPCERQ</sequence>
<dbReference type="GO" id="GO:0036159">
    <property type="term" value="P:inner dynein arm assembly"/>
    <property type="evidence" value="ECO:0007669"/>
    <property type="project" value="TreeGrafter"/>
</dbReference>
<dbReference type="EMBL" id="HG994580">
    <property type="protein sequence ID" value="CAF2777210.1"/>
    <property type="molecule type" value="Genomic_DNA"/>
</dbReference>
<keyword evidence="2" id="KW-1185">Reference proteome</keyword>
<dbReference type="GO" id="GO:0036158">
    <property type="term" value="P:outer dynein arm assembly"/>
    <property type="evidence" value="ECO:0007669"/>
    <property type="project" value="TreeGrafter"/>
</dbReference>
<name>A0A7R8CD36_LEPSM</name>
<protein>
    <submittedName>
        <fullName evidence="1">ZMYND10</fullName>
    </submittedName>
</protein>
<dbReference type="OrthoDB" id="432970at2759"/>
<gene>
    <name evidence="1" type="ORF">LSAA_692</name>
</gene>
<evidence type="ECO:0000313" key="2">
    <source>
        <dbReference type="Proteomes" id="UP000675881"/>
    </source>
</evidence>
<dbReference type="GO" id="GO:0034451">
    <property type="term" value="C:centriolar satellite"/>
    <property type="evidence" value="ECO:0007669"/>
    <property type="project" value="TreeGrafter"/>
</dbReference>
<dbReference type="InterPro" id="IPR052298">
    <property type="entry name" value="ZMYND10"/>
</dbReference>
<evidence type="ECO:0000313" key="1">
    <source>
        <dbReference type="EMBL" id="CAF2777210.1"/>
    </source>
</evidence>
<dbReference type="GO" id="GO:0005737">
    <property type="term" value="C:cytoplasm"/>
    <property type="evidence" value="ECO:0007669"/>
    <property type="project" value="TreeGrafter"/>
</dbReference>
<accession>A0A7R8CD36</accession>
<reference evidence="1" key="1">
    <citation type="submission" date="2021-02" db="EMBL/GenBank/DDBJ databases">
        <authorList>
            <person name="Bekaert M."/>
        </authorList>
    </citation>
    <scope>NUCLEOTIDE SEQUENCE</scope>
    <source>
        <strain evidence="1">IoA-00</strain>
    </source>
</reference>
<dbReference type="Proteomes" id="UP000675881">
    <property type="component" value="Chromosome 1"/>
</dbReference>